<organism evidence="3 4">
    <name type="scientific">Segatella copri</name>
    <dbReference type="NCBI Taxonomy" id="165179"/>
    <lineage>
        <taxon>Bacteria</taxon>
        <taxon>Pseudomonadati</taxon>
        <taxon>Bacteroidota</taxon>
        <taxon>Bacteroidia</taxon>
        <taxon>Bacteroidales</taxon>
        <taxon>Prevotellaceae</taxon>
        <taxon>Segatella</taxon>
    </lineage>
</organism>
<gene>
    <name evidence="3" type="ORF">DW916_11130</name>
</gene>
<dbReference type="AlphaFoldDB" id="A0AA92UYI8"/>
<keyword evidence="1" id="KW-0732">Signal</keyword>
<dbReference type="GO" id="GO:0005975">
    <property type="term" value="P:carbohydrate metabolic process"/>
    <property type="evidence" value="ECO:0007669"/>
    <property type="project" value="InterPro"/>
</dbReference>
<dbReference type="GO" id="GO:0016810">
    <property type="term" value="F:hydrolase activity, acting on carbon-nitrogen (but not peptide) bonds"/>
    <property type="evidence" value="ECO:0007669"/>
    <property type="project" value="InterPro"/>
</dbReference>
<reference evidence="3 4" key="1">
    <citation type="submission" date="2018-08" db="EMBL/GenBank/DDBJ databases">
        <title>A genome reference for cultivated species of the human gut microbiota.</title>
        <authorList>
            <person name="Zou Y."/>
            <person name="Xue W."/>
            <person name="Luo G."/>
        </authorList>
    </citation>
    <scope>NUCLEOTIDE SEQUENCE [LARGE SCALE GENOMIC DNA]</scope>
    <source>
        <strain evidence="3 4">AM42-23AC</strain>
    </source>
</reference>
<proteinExistence type="predicted"/>
<protein>
    <recommendedName>
        <fullName evidence="2">NodB homology domain-containing protein</fullName>
    </recommendedName>
</protein>
<dbReference type="SUPFAM" id="SSF88713">
    <property type="entry name" value="Glycoside hydrolase/deacetylase"/>
    <property type="match status" value="1"/>
</dbReference>
<sequence length="224" mass="26167">MVEKILNKLESIYVHINKLFEEKGKILMFHHVTDEWVDTIECCKCKVPRFKEIISDVQKEYEIISLDSINDFHSRKFAIVTFDDGCLDMYENAYPFLKEHHIPFTVYCATDLLGKPGYISSTELKELARDPLVTIGYHTKTHPMLRKVSNLYEEMWLAKEPLEQMIGRKIIHFAFPYGKLPAVGLKAVFLGKKLSYVTIMSTFDTYLSSFSLRFNFFLPRTVIM</sequence>
<dbReference type="PANTHER" id="PTHR34216">
    <property type="match status" value="1"/>
</dbReference>
<feature type="domain" description="NodB homology" evidence="2">
    <location>
        <begin position="74"/>
        <end position="182"/>
    </location>
</feature>
<dbReference type="RefSeq" id="WP_118191119.1">
    <property type="nucleotide sequence ID" value="NZ_QSFW01000024.1"/>
</dbReference>
<dbReference type="InterPro" id="IPR011330">
    <property type="entry name" value="Glyco_hydro/deAcase_b/a-brl"/>
</dbReference>
<dbReference type="Proteomes" id="UP000284990">
    <property type="component" value="Unassembled WGS sequence"/>
</dbReference>
<dbReference type="InterPro" id="IPR002509">
    <property type="entry name" value="NODB_dom"/>
</dbReference>
<evidence type="ECO:0000256" key="1">
    <source>
        <dbReference type="ARBA" id="ARBA00022729"/>
    </source>
</evidence>
<name>A0AA92UYI8_9BACT</name>
<dbReference type="PANTHER" id="PTHR34216:SF7">
    <property type="entry name" value="POLY-BETA-1,6-N-ACETYL-D-GLUCOSAMINE N-DEACETYLASE"/>
    <property type="match status" value="1"/>
</dbReference>
<evidence type="ECO:0000259" key="2">
    <source>
        <dbReference type="Pfam" id="PF01522"/>
    </source>
</evidence>
<dbReference type="InterPro" id="IPR051398">
    <property type="entry name" value="Polysacch_Deacetylase"/>
</dbReference>
<dbReference type="EMBL" id="QSFW01000024">
    <property type="protein sequence ID" value="RHA84550.1"/>
    <property type="molecule type" value="Genomic_DNA"/>
</dbReference>
<dbReference type="Pfam" id="PF01522">
    <property type="entry name" value="Polysacc_deac_1"/>
    <property type="match status" value="1"/>
</dbReference>
<dbReference type="Gene3D" id="3.20.20.370">
    <property type="entry name" value="Glycoside hydrolase/deacetylase"/>
    <property type="match status" value="1"/>
</dbReference>
<evidence type="ECO:0000313" key="3">
    <source>
        <dbReference type="EMBL" id="RHA84550.1"/>
    </source>
</evidence>
<comment type="caution">
    <text evidence="3">The sequence shown here is derived from an EMBL/GenBank/DDBJ whole genome shotgun (WGS) entry which is preliminary data.</text>
</comment>
<evidence type="ECO:0000313" key="4">
    <source>
        <dbReference type="Proteomes" id="UP000284990"/>
    </source>
</evidence>
<accession>A0AA92UYI8</accession>